<evidence type="ECO:0000313" key="1">
    <source>
        <dbReference type="EMBL" id="KAF3963769.1"/>
    </source>
</evidence>
<protein>
    <submittedName>
        <fullName evidence="1">Uncharacterized protein</fullName>
    </submittedName>
</protein>
<organism evidence="1 2">
    <name type="scientific">Castanea mollissima</name>
    <name type="common">Chinese chestnut</name>
    <dbReference type="NCBI Taxonomy" id="60419"/>
    <lineage>
        <taxon>Eukaryota</taxon>
        <taxon>Viridiplantae</taxon>
        <taxon>Streptophyta</taxon>
        <taxon>Embryophyta</taxon>
        <taxon>Tracheophyta</taxon>
        <taxon>Spermatophyta</taxon>
        <taxon>Magnoliopsida</taxon>
        <taxon>eudicotyledons</taxon>
        <taxon>Gunneridae</taxon>
        <taxon>Pentapetalae</taxon>
        <taxon>rosids</taxon>
        <taxon>fabids</taxon>
        <taxon>Fagales</taxon>
        <taxon>Fagaceae</taxon>
        <taxon>Castanea</taxon>
    </lineage>
</organism>
<gene>
    <name evidence="1" type="ORF">CMV_011879</name>
</gene>
<sequence length="73" mass="8792">MQRQIEKSKGIYHYQTGLPLISSFKSPSYLLRLLRHFRWKMKPTSASRTKKIPLKQCFRWGSYSISDFYFSQI</sequence>
<dbReference type="Proteomes" id="UP000737018">
    <property type="component" value="Unassembled WGS sequence"/>
</dbReference>
<dbReference type="EMBL" id="JRKL02001482">
    <property type="protein sequence ID" value="KAF3963769.1"/>
    <property type="molecule type" value="Genomic_DNA"/>
</dbReference>
<comment type="caution">
    <text evidence="1">The sequence shown here is derived from an EMBL/GenBank/DDBJ whole genome shotgun (WGS) entry which is preliminary data.</text>
</comment>
<accession>A0A8J4RFW1</accession>
<name>A0A8J4RFW1_9ROSI</name>
<keyword evidence="2" id="KW-1185">Reference proteome</keyword>
<dbReference type="AlphaFoldDB" id="A0A8J4RFW1"/>
<evidence type="ECO:0000313" key="2">
    <source>
        <dbReference type="Proteomes" id="UP000737018"/>
    </source>
</evidence>
<proteinExistence type="predicted"/>
<reference evidence="1" key="1">
    <citation type="submission" date="2020-03" db="EMBL/GenBank/DDBJ databases">
        <title>Castanea mollissima Vanexum genome sequencing.</title>
        <authorList>
            <person name="Staton M."/>
        </authorList>
    </citation>
    <scope>NUCLEOTIDE SEQUENCE</scope>
    <source>
        <tissue evidence="1">Leaf</tissue>
    </source>
</reference>